<evidence type="ECO:0000313" key="2">
    <source>
        <dbReference type="EMBL" id="PRX17262.1"/>
    </source>
</evidence>
<dbReference type="AlphaFoldDB" id="A0A2T0K330"/>
<dbReference type="EMBL" id="PVMZ01000016">
    <property type="protein sequence ID" value="PRX17262.1"/>
    <property type="molecule type" value="Genomic_DNA"/>
</dbReference>
<keyword evidence="3" id="KW-1185">Reference proteome</keyword>
<evidence type="ECO:0000313" key="3">
    <source>
        <dbReference type="Proteomes" id="UP000239415"/>
    </source>
</evidence>
<feature type="region of interest" description="Disordered" evidence="1">
    <location>
        <begin position="1"/>
        <end position="57"/>
    </location>
</feature>
<evidence type="ECO:0000256" key="1">
    <source>
        <dbReference type="SAM" id="MobiDB-lite"/>
    </source>
</evidence>
<accession>A0A2T0K330</accession>
<reference evidence="2 3" key="1">
    <citation type="submission" date="2018-03" db="EMBL/GenBank/DDBJ databases">
        <title>Genomic Encyclopedia of Archaeal and Bacterial Type Strains, Phase II (KMG-II): from individual species to whole genera.</title>
        <authorList>
            <person name="Goeker M."/>
        </authorList>
    </citation>
    <scope>NUCLEOTIDE SEQUENCE [LARGE SCALE GENOMIC DNA]</scope>
    <source>
        <strain evidence="2 3">DSM 43146</strain>
    </source>
</reference>
<protein>
    <submittedName>
        <fullName evidence="2">Uncharacterized protein</fullName>
    </submittedName>
</protein>
<gene>
    <name evidence="2" type="ORF">CLV67_11638</name>
</gene>
<comment type="caution">
    <text evidence="2">The sequence shown here is derived from an EMBL/GenBank/DDBJ whole genome shotgun (WGS) entry which is preliminary data.</text>
</comment>
<organism evidence="2 3">
    <name type="scientific">Actinoplanes italicus</name>
    <dbReference type="NCBI Taxonomy" id="113567"/>
    <lineage>
        <taxon>Bacteria</taxon>
        <taxon>Bacillati</taxon>
        <taxon>Actinomycetota</taxon>
        <taxon>Actinomycetes</taxon>
        <taxon>Micromonosporales</taxon>
        <taxon>Micromonosporaceae</taxon>
        <taxon>Actinoplanes</taxon>
    </lineage>
</organism>
<dbReference type="Proteomes" id="UP000239415">
    <property type="component" value="Unassembled WGS sequence"/>
</dbReference>
<name>A0A2T0K330_9ACTN</name>
<proteinExistence type="predicted"/>
<sequence>MGYANGPTRHLDAARVRAARQRTPNGPPSSGGLSSTAGHLPSGPQSGSPRAGGIPAPIRAVVPVPRLRRRPDRVQRLRELAGAGTLAGAAAAATPVQRAELTGAAYEVVWPIVYARITRRMEHLRGHPACAVSVAQLADECLDRFHDDVEAVVEDLLAHARQPVLQLEAWITRRLVAATVDGHRRRRGARGALQRPRLPGWVADGLGHDRWLTTLALEILTWVGVSVTAGTEVWPLEAWAGHRASITRDWAGSTPFVVTRDVDTVLAVMRRRPDWYQSYVERPLGAKQPPVAAVPPGETVTPLALVHPDDRVETELEQLAADAVEAIGVRLARGERADEIVAEVIHTVFGGAVGGTLDRAPHTAADPLADVSGALADMATVNRIVSTALSILSGRG</sequence>